<dbReference type="GeneID" id="100750561"/>
<dbReference type="OMA" id="RRCLMGF"/>
<dbReference type="InterPro" id="IPR025933">
    <property type="entry name" value="Beta_defensin_dom"/>
</dbReference>
<dbReference type="GeneTree" id="ENSGT00390000008616"/>
<feature type="chain" id="PRO_5044520799" description="Beta-defensin" evidence="6">
    <location>
        <begin position="20"/>
        <end position="165"/>
    </location>
</feature>
<comment type="function">
    <text evidence="6">Has antibacterial activity.</text>
</comment>
<dbReference type="CTD" id="140881"/>
<reference evidence="11" key="2">
    <citation type="journal article" date="2020" name="Biotechnol. Bioeng.">
        <title>Chromosome-scale scaffolds for the Chinese hamster reference genome assembly to facilitate the study of the CHO epigenome.</title>
        <authorList>
            <person name="Hilliard W."/>
            <person name="MacDonald M."/>
            <person name="Lee K.H."/>
        </authorList>
    </citation>
    <scope>NUCLEOTIDE SEQUENCE [LARGE SCALE GENOMIC DNA]</scope>
    <source>
        <strain evidence="11">17A/GY</strain>
    </source>
</reference>
<comment type="similarity">
    <text evidence="2 6">Belongs to the beta-defensin family.</text>
</comment>
<proteinExistence type="inferred from homology"/>
<feature type="region of interest" description="Disordered" evidence="7">
    <location>
        <begin position="125"/>
        <end position="165"/>
    </location>
</feature>
<reference evidence="11" key="1">
    <citation type="journal article" date="2018" name="Biotechnol. Bioeng.">
        <title>A reference genome of the Chinese hamster based on a hybrid assembly strategy.</title>
        <authorList>
            <person name="Rupp O."/>
            <person name="MacDonald M.L."/>
            <person name="Li S."/>
            <person name="Dhiman H."/>
            <person name="Polson S."/>
            <person name="Griep S."/>
            <person name="Heffner K."/>
            <person name="Hernandez I."/>
            <person name="Brinkrolf K."/>
            <person name="Jadhav V."/>
            <person name="Samoudi M."/>
            <person name="Hao H."/>
            <person name="Kingham B."/>
            <person name="Goesmann A."/>
            <person name="Betenbaugh M.J."/>
            <person name="Lewis N.E."/>
            <person name="Borth N."/>
            <person name="Lee K.H."/>
        </authorList>
    </citation>
    <scope>NUCLEOTIDE SEQUENCE [LARGE SCALE GENOMIC DNA]</scope>
    <source>
        <strain evidence="11">17A/GY</strain>
    </source>
</reference>
<name>A0A8C2N6F2_CRIGR</name>
<reference evidence="9" key="4">
    <citation type="submission" date="2025-05" db="UniProtKB">
        <authorList>
            <consortium name="Ensembl"/>
        </authorList>
    </citation>
    <scope>IDENTIFICATION</scope>
</reference>
<keyword evidence="3 6" id="KW-0964">Secreted</keyword>
<dbReference type="GO" id="GO:0045087">
    <property type="term" value="P:innate immune response"/>
    <property type="evidence" value="ECO:0007669"/>
    <property type="project" value="InterPro"/>
</dbReference>
<evidence type="ECO:0000313" key="9">
    <source>
        <dbReference type="Ensembl" id="ENSCGRP00001027903.1"/>
    </source>
</evidence>
<accession>A0A8C2N6F2</accession>
<sequence length="165" mass="18336">MKLLFPLIASLMLQYQVKPAFVGMKKCILGFGKCKDSCLAKEIEVQNCKSKKCCIGPKVTELIKSYLRHEIPHIPDKDIVEMLKNEKNFREEMQRKHTLAALFQPQDASPSHGINSAIVPNTSPVKFVTSRTRRHGLDGTVSTKRHMKPIRSSASAAPQPGPGPS</sequence>
<evidence type="ECO:0000313" key="12">
    <source>
        <dbReference type="RefSeq" id="XP_027278515.1"/>
    </source>
</evidence>
<dbReference type="Proteomes" id="UP001108280">
    <property type="component" value="Chromosome 6"/>
</dbReference>
<protein>
    <recommendedName>
        <fullName evidence="6">Beta-defensin</fullName>
    </recommendedName>
</protein>
<evidence type="ECO:0000256" key="1">
    <source>
        <dbReference type="ARBA" id="ARBA00004613"/>
    </source>
</evidence>
<feature type="domain" description="Beta-defensin" evidence="8">
    <location>
        <begin position="26"/>
        <end position="54"/>
    </location>
</feature>
<dbReference type="KEGG" id="cge:100750561"/>
<evidence type="ECO:0000313" key="11">
    <source>
        <dbReference type="Proteomes" id="UP001108280"/>
    </source>
</evidence>
<dbReference type="OrthoDB" id="9607806at2759"/>
<evidence type="ECO:0000256" key="4">
    <source>
        <dbReference type="ARBA" id="ARBA00022729"/>
    </source>
</evidence>
<dbReference type="Ensembl" id="ENSCGRT00001032151.1">
    <property type="protein sequence ID" value="ENSCGRP00001027903.1"/>
    <property type="gene ID" value="ENSCGRG00001024777.1"/>
</dbReference>
<dbReference type="Proteomes" id="UP000694386">
    <property type="component" value="Unplaced"/>
</dbReference>
<keyword evidence="6" id="KW-0929">Antimicrobial</keyword>
<keyword evidence="4 6" id="KW-0732">Signal</keyword>
<dbReference type="RefSeq" id="XP_003502353.1">
    <property type="nucleotide sequence ID" value="XM_003502305.1"/>
</dbReference>
<comment type="subcellular location">
    <subcellularLocation>
        <location evidence="1 6">Secreted</location>
    </subcellularLocation>
</comment>
<evidence type="ECO:0000259" key="8">
    <source>
        <dbReference type="Pfam" id="PF13841"/>
    </source>
</evidence>
<keyword evidence="6" id="KW-0211">Defensin</keyword>
<evidence type="ECO:0000313" key="10">
    <source>
        <dbReference type="Proteomes" id="UP000694386"/>
    </source>
</evidence>
<organism evidence="9 10">
    <name type="scientific">Cricetulus griseus</name>
    <name type="common">Chinese hamster</name>
    <name type="synonym">Cricetulus barabensis griseus</name>
    <dbReference type="NCBI Taxonomy" id="10029"/>
    <lineage>
        <taxon>Eukaryota</taxon>
        <taxon>Metazoa</taxon>
        <taxon>Chordata</taxon>
        <taxon>Craniata</taxon>
        <taxon>Vertebrata</taxon>
        <taxon>Euteleostomi</taxon>
        <taxon>Mammalia</taxon>
        <taxon>Eutheria</taxon>
        <taxon>Euarchontoglires</taxon>
        <taxon>Glires</taxon>
        <taxon>Rodentia</taxon>
        <taxon>Myomorpha</taxon>
        <taxon>Muroidea</taxon>
        <taxon>Cricetidae</taxon>
        <taxon>Cricetinae</taxon>
        <taxon>Cricetulus</taxon>
    </lineage>
</organism>
<keyword evidence="6" id="KW-0044">Antibiotic</keyword>
<evidence type="ECO:0000256" key="6">
    <source>
        <dbReference type="RuleBase" id="RU231113"/>
    </source>
</evidence>
<dbReference type="Pfam" id="PF13841">
    <property type="entry name" value="Defensin_beta_2"/>
    <property type="match status" value="1"/>
</dbReference>
<gene>
    <name evidence="9 12" type="primary">Defb129</name>
</gene>
<dbReference type="AlphaFoldDB" id="A0A8C2N6F2"/>
<dbReference type="RefSeq" id="XP_027278515.1">
    <property type="nucleotide sequence ID" value="XM_027422714.1"/>
</dbReference>
<feature type="signal peptide" evidence="6">
    <location>
        <begin position="1"/>
        <end position="19"/>
    </location>
</feature>
<dbReference type="GO" id="GO:0042742">
    <property type="term" value="P:defense response to bacterium"/>
    <property type="evidence" value="ECO:0007669"/>
    <property type="project" value="UniProtKB-UniRule"/>
</dbReference>
<keyword evidence="11" id="KW-1185">Reference proteome</keyword>
<evidence type="ECO:0000256" key="5">
    <source>
        <dbReference type="ARBA" id="ARBA00023157"/>
    </source>
</evidence>
<dbReference type="GO" id="GO:0005576">
    <property type="term" value="C:extracellular region"/>
    <property type="evidence" value="ECO:0007669"/>
    <property type="project" value="UniProtKB-SubCell"/>
</dbReference>
<reference evidence="12" key="3">
    <citation type="submission" date="2025-04" db="UniProtKB">
        <authorList>
            <consortium name="RefSeq"/>
        </authorList>
    </citation>
    <scope>IDENTIFICATION</scope>
    <source>
        <strain evidence="12">17A/GY</strain>
        <tissue evidence="12">Liver</tissue>
    </source>
</reference>
<keyword evidence="5" id="KW-1015">Disulfide bond</keyword>
<evidence type="ECO:0000256" key="2">
    <source>
        <dbReference type="ARBA" id="ARBA00007371"/>
    </source>
</evidence>
<evidence type="ECO:0000256" key="3">
    <source>
        <dbReference type="ARBA" id="ARBA00022525"/>
    </source>
</evidence>
<evidence type="ECO:0000256" key="7">
    <source>
        <dbReference type="SAM" id="MobiDB-lite"/>
    </source>
</evidence>